<dbReference type="Proteomes" id="UP001497472">
    <property type="component" value="Unassembled WGS sequence"/>
</dbReference>
<proteinExistence type="predicted"/>
<organism evidence="2 3">
    <name type="scientific">Leptosia nina</name>
    <dbReference type="NCBI Taxonomy" id="320188"/>
    <lineage>
        <taxon>Eukaryota</taxon>
        <taxon>Metazoa</taxon>
        <taxon>Ecdysozoa</taxon>
        <taxon>Arthropoda</taxon>
        <taxon>Hexapoda</taxon>
        <taxon>Insecta</taxon>
        <taxon>Pterygota</taxon>
        <taxon>Neoptera</taxon>
        <taxon>Endopterygota</taxon>
        <taxon>Lepidoptera</taxon>
        <taxon>Glossata</taxon>
        <taxon>Ditrysia</taxon>
        <taxon>Papilionoidea</taxon>
        <taxon>Pieridae</taxon>
        <taxon>Pierinae</taxon>
        <taxon>Leptosia</taxon>
    </lineage>
</organism>
<comment type="caution">
    <text evidence="2">The sequence shown here is derived from an EMBL/GenBank/DDBJ whole genome shotgun (WGS) entry which is preliminary data.</text>
</comment>
<dbReference type="EMBL" id="CAVLEF010000005">
    <property type="protein sequence ID" value="CAK1544163.1"/>
    <property type="molecule type" value="Genomic_DNA"/>
</dbReference>
<gene>
    <name evidence="2" type="ORF">LNINA_LOCUS3932</name>
</gene>
<evidence type="ECO:0000313" key="3">
    <source>
        <dbReference type="Proteomes" id="UP001497472"/>
    </source>
</evidence>
<dbReference type="AlphaFoldDB" id="A0AAV1J3V0"/>
<accession>A0AAV1J3V0</accession>
<evidence type="ECO:0000256" key="1">
    <source>
        <dbReference type="SAM" id="MobiDB-lite"/>
    </source>
</evidence>
<feature type="compositionally biased region" description="Polar residues" evidence="1">
    <location>
        <begin position="47"/>
        <end position="56"/>
    </location>
</feature>
<name>A0AAV1J3V0_9NEOP</name>
<protein>
    <submittedName>
        <fullName evidence="2">Uncharacterized protein</fullName>
    </submittedName>
</protein>
<keyword evidence="3" id="KW-1185">Reference proteome</keyword>
<reference evidence="2 3" key="1">
    <citation type="submission" date="2023-11" db="EMBL/GenBank/DDBJ databases">
        <authorList>
            <person name="Okamura Y."/>
        </authorList>
    </citation>
    <scope>NUCLEOTIDE SEQUENCE [LARGE SCALE GENOMIC DNA]</scope>
</reference>
<evidence type="ECO:0000313" key="2">
    <source>
        <dbReference type="EMBL" id="CAK1544163.1"/>
    </source>
</evidence>
<sequence length="252" mass="28559">MKKSFKAKNTFVTNDQLLHLSPLQKARRALQVALKKAIQETYDLDSAKQSADQSCPTEYEDEQDDFQEEDNIELDWTISTEISKDTENNLPPSAEYVREVQQNTEMAKNSYGTASNGSLIHFSDDLCQHSIDNFTTPFLSMPDLESEPTEDNSGIEILAEFHIKNEIDQGITKKSEKENDTHSLNCVLPSVSNDQNDDITFAEPTEDTDHYHGEWDQMFCDIITNKSSSQDSVSNLKDLYSQISQTIDLLNS</sequence>
<feature type="region of interest" description="Disordered" evidence="1">
    <location>
        <begin position="45"/>
        <end position="65"/>
    </location>
</feature>